<keyword evidence="1" id="KW-0812">Transmembrane</keyword>
<dbReference type="InterPro" id="IPR000620">
    <property type="entry name" value="EamA_dom"/>
</dbReference>
<feature type="transmembrane region" description="Helical" evidence="1">
    <location>
        <begin position="170"/>
        <end position="193"/>
    </location>
</feature>
<gene>
    <name evidence="3" type="ORF">OMP39_07090</name>
</gene>
<dbReference type="PANTHER" id="PTHR22911:SF135">
    <property type="entry name" value="BLR4310 PROTEIN"/>
    <property type="match status" value="1"/>
</dbReference>
<organism evidence="3 4">
    <name type="scientific">Caldimonas aquatica</name>
    <dbReference type="NCBI Taxonomy" id="376175"/>
    <lineage>
        <taxon>Bacteria</taxon>
        <taxon>Pseudomonadati</taxon>
        <taxon>Pseudomonadota</taxon>
        <taxon>Betaproteobacteria</taxon>
        <taxon>Burkholderiales</taxon>
        <taxon>Sphaerotilaceae</taxon>
        <taxon>Caldimonas</taxon>
    </lineage>
</organism>
<feature type="transmembrane region" description="Helical" evidence="1">
    <location>
        <begin position="56"/>
        <end position="74"/>
    </location>
</feature>
<dbReference type="Proteomes" id="UP001163266">
    <property type="component" value="Chromosome"/>
</dbReference>
<feature type="transmembrane region" description="Helical" evidence="1">
    <location>
        <begin position="233"/>
        <end position="252"/>
    </location>
</feature>
<dbReference type="EMBL" id="CP110257">
    <property type="protein sequence ID" value="UZD56323.1"/>
    <property type="molecule type" value="Genomic_DNA"/>
</dbReference>
<evidence type="ECO:0000313" key="3">
    <source>
        <dbReference type="EMBL" id="UZD56323.1"/>
    </source>
</evidence>
<dbReference type="SUPFAM" id="SSF103481">
    <property type="entry name" value="Multidrug resistance efflux transporter EmrE"/>
    <property type="match status" value="2"/>
</dbReference>
<feature type="transmembrane region" description="Helical" evidence="1">
    <location>
        <begin position="205"/>
        <end position="227"/>
    </location>
</feature>
<feature type="domain" description="EamA" evidence="2">
    <location>
        <begin position="28"/>
        <end position="158"/>
    </location>
</feature>
<accession>A0ABY6MWD0</accession>
<dbReference type="Pfam" id="PF00892">
    <property type="entry name" value="EamA"/>
    <property type="match status" value="2"/>
</dbReference>
<protein>
    <submittedName>
        <fullName evidence="3">DMT family transporter</fullName>
    </submittedName>
</protein>
<keyword evidence="4" id="KW-1185">Reference proteome</keyword>
<feature type="transmembrane region" description="Helical" evidence="1">
    <location>
        <begin position="264"/>
        <end position="282"/>
    </location>
</feature>
<feature type="transmembrane region" description="Helical" evidence="1">
    <location>
        <begin position="288"/>
        <end position="309"/>
    </location>
</feature>
<feature type="transmembrane region" description="Helical" evidence="1">
    <location>
        <begin position="139"/>
        <end position="158"/>
    </location>
</feature>
<evidence type="ECO:0000259" key="2">
    <source>
        <dbReference type="Pfam" id="PF00892"/>
    </source>
</evidence>
<evidence type="ECO:0000256" key="1">
    <source>
        <dbReference type="SAM" id="Phobius"/>
    </source>
</evidence>
<evidence type="ECO:0000313" key="4">
    <source>
        <dbReference type="Proteomes" id="UP001163266"/>
    </source>
</evidence>
<feature type="transmembrane region" description="Helical" evidence="1">
    <location>
        <begin position="26"/>
        <end position="44"/>
    </location>
</feature>
<dbReference type="InterPro" id="IPR037185">
    <property type="entry name" value="EmrE-like"/>
</dbReference>
<proteinExistence type="predicted"/>
<feature type="domain" description="EamA" evidence="2">
    <location>
        <begin position="171"/>
        <end position="303"/>
    </location>
</feature>
<feature type="transmembrane region" description="Helical" evidence="1">
    <location>
        <begin position="94"/>
        <end position="118"/>
    </location>
</feature>
<reference evidence="3" key="1">
    <citation type="submission" date="2022-10" db="EMBL/GenBank/DDBJ databases">
        <title>Complete genome sequence of Schlegelella aquatica LMG 23380.</title>
        <authorList>
            <person name="Musilova J."/>
            <person name="Kourilova X."/>
            <person name="Bezdicek M."/>
            <person name="Hermankova K."/>
            <person name="Obruca S."/>
            <person name="Sedlar K."/>
        </authorList>
    </citation>
    <scope>NUCLEOTIDE SEQUENCE</scope>
    <source>
        <strain evidence="3">LMG 23380</strain>
    </source>
</reference>
<sequence length="319" mass="33776">MSGAGPSAKRLDGAPVEPWRLSHGQAAAVMIVVTLLWSIAGVVTRQLEAARSFEVTFWRSFFNACCMAVVMLVWRGRGLFLSLRQGGWGLWLSGVMWAVMYTCFMVALTLTTVANVLVTMALGPLMTALLARLTLGARLSVRTWWAIAVAGAGIAWMYGQEFSSADARHLLGTVVALGVPLAAAVNWTVIQRASHRTSGAGQDMLPAVFIGAVLSAAATLPLALPFQASGRDLGWLATLGVFQLAVPCLLAVQVARILPAAEVALLGLLEVVFGVAWAWLGAHEAPSVHVVGGGALVLGALAFNEWLGLRRRALRPDLS</sequence>
<name>A0ABY6MWD0_9BURK</name>
<dbReference type="RefSeq" id="WP_264894281.1">
    <property type="nucleotide sequence ID" value="NZ_CP110257.1"/>
</dbReference>
<dbReference type="PANTHER" id="PTHR22911">
    <property type="entry name" value="ACYL-MALONYL CONDENSING ENZYME-RELATED"/>
    <property type="match status" value="1"/>
</dbReference>
<keyword evidence="1" id="KW-1133">Transmembrane helix</keyword>
<keyword evidence="1" id="KW-0472">Membrane</keyword>